<keyword evidence="3" id="KW-1185">Reference proteome</keyword>
<evidence type="ECO:0000313" key="2">
    <source>
        <dbReference type="EMBL" id="MDT0307232.1"/>
    </source>
</evidence>
<dbReference type="Proteomes" id="UP001183388">
    <property type="component" value="Unassembled WGS sequence"/>
</dbReference>
<accession>A0ABU2L6N7</accession>
<name>A0ABU2L6N7_9ACTN</name>
<organism evidence="2 3">
    <name type="scientific">Streptomyces boetiae</name>
    <dbReference type="NCBI Taxonomy" id="3075541"/>
    <lineage>
        <taxon>Bacteria</taxon>
        <taxon>Bacillati</taxon>
        <taxon>Actinomycetota</taxon>
        <taxon>Actinomycetes</taxon>
        <taxon>Kitasatosporales</taxon>
        <taxon>Streptomycetaceae</taxon>
        <taxon>Streptomyces</taxon>
    </lineage>
</organism>
<gene>
    <name evidence="2" type="ORF">RM780_09680</name>
</gene>
<dbReference type="EMBL" id="JAVREN010000010">
    <property type="protein sequence ID" value="MDT0307232.1"/>
    <property type="molecule type" value="Genomic_DNA"/>
</dbReference>
<protein>
    <submittedName>
        <fullName evidence="2">Uncharacterized protein</fullName>
    </submittedName>
</protein>
<dbReference type="RefSeq" id="WP_311630174.1">
    <property type="nucleotide sequence ID" value="NZ_JAVREN010000010.1"/>
</dbReference>
<feature type="compositionally biased region" description="Basic residues" evidence="1">
    <location>
        <begin position="105"/>
        <end position="114"/>
    </location>
</feature>
<comment type="caution">
    <text evidence="2">The sequence shown here is derived from an EMBL/GenBank/DDBJ whole genome shotgun (WGS) entry which is preliminary data.</text>
</comment>
<reference evidence="3" key="1">
    <citation type="submission" date="2023-07" db="EMBL/GenBank/DDBJ databases">
        <title>30 novel species of actinomycetes from the DSMZ collection.</title>
        <authorList>
            <person name="Nouioui I."/>
        </authorList>
    </citation>
    <scope>NUCLEOTIDE SEQUENCE [LARGE SCALE GENOMIC DNA]</scope>
    <source>
        <strain evidence="3">DSM 44917</strain>
    </source>
</reference>
<evidence type="ECO:0000313" key="3">
    <source>
        <dbReference type="Proteomes" id="UP001183388"/>
    </source>
</evidence>
<sequence length="134" mass="14804">MGTRYGLLTFIPGTQRGLVGYHVHPKARGQRLGFVYDTAAAGWVAEHDGNEDIIAIPGFRSREFAGEYLHDTQPPVPALRPVPDPGVCTCPPRPGVRLRGARWPAVRHRTRRERRPAGLAWPTGPRGRSARPGR</sequence>
<evidence type="ECO:0000256" key="1">
    <source>
        <dbReference type="SAM" id="MobiDB-lite"/>
    </source>
</evidence>
<proteinExistence type="predicted"/>
<feature type="region of interest" description="Disordered" evidence="1">
    <location>
        <begin position="101"/>
        <end position="134"/>
    </location>
</feature>